<proteinExistence type="predicted"/>
<dbReference type="RefSeq" id="WP_151076913.1">
    <property type="nucleotide sequence ID" value="NZ_CP047647.1"/>
</dbReference>
<name>A0A7L4ZVH9_9BACT</name>
<dbReference type="Pfam" id="PF04577">
    <property type="entry name" value="Glyco_transf_61"/>
    <property type="match status" value="1"/>
</dbReference>
<dbReference type="InterPro" id="IPR007657">
    <property type="entry name" value="Glycosyltransferase_61"/>
</dbReference>
<dbReference type="AlphaFoldDB" id="A0A7L4ZVH9"/>
<comment type="caution">
    <text evidence="2">The sequence shown here is derived from an EMBL/GenBank/DDBJ whole genome shotgun (WGS) entry which is preliminary data.</text>
</comment>
<dbReference type="EMBL" id="VTWU01000001">
    <property type="protein sequence ID" value="KAA9339265.1"/>
    <property type="molecule type" value="Genomic_DNA"/>
</dbReference>
<dbReference type="PANTHER" id="PTHR20961">
    <property type="entry name" value="GLYCOSYLTRANSFERASE"/>
    <property type="match status" value="1"/>
</dbReference>
<protein>
    <submittedName>
        <fullName evidence="2">Glycosyltransferase family 61 protein</fullName>
    </submittedName>
</protein>
<sequence>MQTSHLLGTSKQLLKQAALTASGTVWRAPLSQSSSFEWLAPYTVYQHQSPPVPMPGQAAANGGPVAHPAETRVFEPECVWQVPAGGGAGTLSVCRSGGALVNRRRLLDVDFSASAGLLDSPVKLRRRRYPLVVAPWPHFWASYYDYITFVVAKLCRIEHVLGAGIWQEATVCYPLLHTPFEREFLARLGIPASAIVDTAPLWGTAIQADCLLLANSQQSWSSGAGDLALLRNRFRPAGEADTPGTRRIYLSRKGRRRVLNEAAVCQLLQAYGFDIIEDRPYPLAEQMQLFREAGVIVTPHGAALTNLLWCGAGTRVLEFFANGYTPNYYYYMCTALGFDYRYLVDYSLGEATDHWTNMAQDMTVDLQALEQQLALMLEPAPAALVLS</sequence>
<accession>A0A7L4ZVH9</accession>
<evidence type="ECO:0000313" key="3">
    <source>
        <dbReference type="Proteomes" id="UP000326380"/>
    </source>
</evidence>
<evidence type="ECO:0000313" key="2">
    <source>
        <dbReference type="EMBL" id="KAA9339265.1"/>
    </source>
</evidence>
<dbReference type="Proteomes" id="UP000326380">
    <property type="component" value="Unassembled WGS sequence"/>
</dbReference>
<evidence type="ECO:0000259" key="1">
    <source>
        <dbReference type="Pfam" id="PF04577"/>
    </source>
</evidence>
<keyword evidence="3" id="KW-1185">Reference proteome</keyword>
<dbReference type="GO" id="GO:0016757">
    <property type="term" value="F:glycosyltransferase activity"/>
    <property type="evidence" value="ECO:0007669"/>
    <property type="project" value="InterPro"/>
</dbReference>
<organism evidence="2 3">
    <name type="scientific">Hymenobacter busanensis</name>
    <dbReference type="NCBI Taxonomy" id="2607656"/>
    <lineage>
        <taxon>Bacteria</taxon>
        <taxon>Pseudomonadati</taxon>
        <taxon>Bacteroidota</taxon>
        <taxon>Cytophagia</taxon>
        <taxon>Cytophagales</taxon>
        <taxon>Hymenobacteraceae</taxon>
        <taxon>Hymenobacter</taxon>
    </lineage>
</organism>
<gene>
    <name evidence="2" type="ORF">F0P96_01165</name>
</gene>
<dbReference type="InterPro" id="IPR049625">
    <property type="entry name" value="Glyco_transf_61_cat"/>
</dbReference>
<reference evidence="2 3" key="1">
    <citation type="submission" date="2019-09" db="EMBL/GenBank/DDBJ databases">
        <title>Genome sequence of Hymenobacter sp. M3.</title>
        <authorList>
            <person name="Srinivasan S."/>
        </authorList>
    </citation>
    <scope>NUCLEOTIDE SEQUENCE [LARGE SCALE GENOMIC DNA]</scope>
    <source>
        <strain evidence="2 3">M3</strain>
    </source>
</reference>
<feature type="domain" description="Glycosyltransferase 61 catalytic" evidence="1">
    <location>
        <begin position="184"/>
        <end position="317"/>
    </location>
</feature>